<dbReference type="Proteomes" id="UP001243375">
    <property type="component" value="Unassembled WGS sequence"/>
</dbReference>
<proteinExistence type="predicted"/>
<sequence>MAAFESLLLEISSLVTKEEAFVGDFLHTSDAVITFADYMDMEFYFRRQASTQASKLSPATIKLRRSAMDLIFGFLDGELRIWIEAALQKEPM</sequence>
<protein>
    <submittedName>
        <fullName evidence="1">Uncharacterized protein</fullName>
    </submittedName>
</protein>
<evidence type="ECO:0000313" key="1">
    <source>
        <dbReference type="EMBL" id="KAJ9118722.1"/>
    </source>
</evidence>
<accession>A0ACC2X605</accession>
<organism evidence="1 2">
    <name type="scientific">Naganishia vaughanmartiniae</name>
    <dbReference type="NCBI Taxonomy" id="1424756"/>
    <lineage>
        <taxon>Eukaryota</taxon>
        <taxon>Fungi</taxon>
        <taxon>Dikarya</taxon>
        <taxon>Basidiomycota</taxon>
        <taxon>Agaricomycotina</taxon>
        <taxon>Tremellomycetes</taxon>
        <taxon>Filobasidiales</taxon>
        <taxon>Filobasidiaceae</taxon>
        <taxon>Naganishia</taxon>
    </lineage>
</organism>
<gene>
    <name evidence="1" type="ORF">QFC22_003943</name>
</gene>
<dbReference type="EMBL" id="JASBWU010000010">
    <property type="protein sequence ID" value="KAJ9118722.1"/>
    <property type="molecule type" value="Genomic_DNA"/>
</dbReference>
<reference evidence="1" key="1">
    <citation type="submission" date="2023-04" db="EMBL/GenBank/DDBJ databases">
        <title>Draft Genome sequencing of Naganishia species isolated from polar environments using Oxford Nanopore Technology.</title>
        <authorList>
            <person name="Leo P."/>
            <person name="Venkateswaran K."/>
        </authorList>
    </citation>
    <scope>NUCLEOTIDE SEQUENCE</scope>
    <source>
        <strain evidence="1">MNA-CCFEE 5425</strain>
    </source>
</reference>
<keyword evidence="2" id="KW-1185">Reference proteome</keyword>
<comment type="caution">
    <text evidence="1">The sequence shown here is derived from an EMBL/GenBank/DDBJ whole genome shotgun (WGS) entry which is preliminary data.</text>
</comment>
<evidence type="ECO:0000313" key="2">
    <source>
        <dbReference type="Proteomes" id="UP001243375"/>
    </source>
</evidence>
<name>A0ACC2X605_9TREE</name>